<dbReference type="EMBL" id="CM010725">
    <property type="protein sequence ID" value="RZC82351.1"/>
    <property type="molecule type" value="Genomic_DNA"/>
</dbReference>
<reference evidence="1 2" key="1">
    <citation type="journal article" date="2018" name="Science">
        <title>The opium poppy genome and morphinan production.</title>
        <authorList>
            <person name="Guo L."/>
            <person name="Winzer T."/>
            <person name="Yang X."/>
            <person name="Li Y."/>
            <person name="Ning Z."/>
            <person name="He Z."/>
            <person name="Teodor R."/>
            <person name="Lu Y."/>
            <person name="Bowser T.A."/>
            <person name="Graham I.A."/>
            <person name="Ye K."/>
        </authorList>
    </citation>
    <scope>NUCLEOTIDE SEQUENCE [LARGE SCALE GENOMIC DNA]</scope>
    <source>
        <strain evidence="2">cv. HN1</strain>
        <tissue evidence="1">Leaves</tissue>
    </source>
</reference>
<evidence type="ECO:0000313" key="1">
    <source>
        <dbReference type="EMBL" id="RZC82351.1"/>
    </source>
</evidence>
<accession>A0A4Y7LDJ1</accession>
<dbReference type="AlphaFoldDB" id="A0A4Y7LDJ1"/>
<keyword evidence="2" id="KW-1185">Reference proteome</keyword>
<name>A0A4Y7LDJ1_PAPSO</name>
<gene>
    <name evidence="1" type="ORF">C5167_045137</name>
</gene>
<organism evidence="1 2">
    <name type="scientific">Papaver somniferum</name>
    <name type="common">Opium poppy</name>
    <dbReference type="NCBI Taxonomy" id="3469"/>
    <lineage>
        <taxon>Eukaryota</taxon>
        <taxon>Viridiplantae</taxon>
        <taxon>Streptophyta</taxon>
        <taxon>Embryophyta</taxon>
        <taxon>Tracheophyta</taxon>
        <taxon>Spermatophyta</taxon>
        <taxon>Magnoliopsida</taxon>
        <taxon>Ranunculales</taxon>
        <taxon>Papaveraceae</taxon>
        <taxon>Papaveroideae</taxon>
        <taxon>Papaver</taxon>
    </lineage>
</organism>
<dbReference type="Proteomes" id="UP000316621">
    <property type="component" value="Chromosome 11"/>
</dbReference>
<dbReference type="Gramene" id="RZC82351">
    <property type="protein sequence ID" value="RZC82351"/>
    <property type="gene ID" value="C5167_045137"/>
</dbReference>
<sequence length="98" mass="10495">MGICRSGIERDGEGPDPMVSRRIKKLVVESAHAKGIILINEAEKEKGEPFDSSVFPFKYPTATILPTVEVTKVKPTPVIASFSSRGPGGLTETILKAA</sequence>
<protein>
    <submittedName>
        <fullName evidence="1">Uncharacterized protein</fullName>
    </submittedName>
</protein>
<proteinExistence type="predicted"/>
<evidence type="ECO:0000313" key="2">
    <source>
        <dbReference type="Proteomes" id="UP000316621"/>
    </source>
</evidence>